<evidence type="ECO:0000256" key="13">
    <source>
        <dbReference type="ARBA" id="ARBA00023034"/>
    </source>
</evidence>
<evidence type="ECO:0000256" key="15">
    <source>
        <dbReference type="ARBA" id="ARBA00023136"/>
    </source>
</evidence>
<evidence type="ECO:0000259" key="20">
    <source>
        <dbReference type="PROSITE" id="PS51914"/>
    </source>
</evidence>
<dbReference type="STRING" id="1141098.A0A1Y2DLG7"/>
<evidence type="ECO:0000256" key="12">
    <source>
        <dbReference type="ARBA" id="ARBA00023006"/>
    </source>
</evidence>
<keyword evidence="12" id="KW-0072">Autophagy</keyword>
<evidence type="ECO:0000313" key="22">
    <source>
        <dbReference type="Proteomes" id="UP000193689"/>
    </source>
</evidence>
<dbReference type="GeneID" id="63777086"/>
<gene>
    <name evidence="21" type="ORF">BCR38DRAFT_443463</name>
</gene>
<evidence type="ECO:0000256" key="19">
    <source>
        <dbReference type="SAM" id="SignalP"/>
    </source>
</evidence>
<evidence type="ECO:0000256" key="10">
    <source>
        <dbReference type="ARBA" id="ARBA00022927"/>
    </source>
</evidence>
<dbReference type="InterPro" id="IPR044865">
    <property type="entry name" value="MRH_dom"/>
</dbReference>
<comment type="caution">
    <text evidence="21">The sequence shown here is derived from an EMBL/GenBank/DDBJ whole genome shotgun (WGS) entry which is preliminary data.</text>
</comment>
<name>A0A1Y2DLG7_9PEZI</name>
<dbReference type="OrthoDB" id="29460at2759"/>
<evidence type="ECO:0000256" key="1">
    <source>
        <dbReference type="ARBA" id="ARBA00004304"/>
    </source>
</evidence>
<dbReference type="Gene3D" id="2.70.130.10">
    <property type="entry name" value="Mannose-6-phosphate receptor binding domain"/>
    <property type="match status" value="1"/>
</dbReference>
<evidence type="ECO:0000256" key="8">
    <source>
        <dbReference type="ARBA" id="ARBA00022692"/>
    </source>
</evidence>
<dbReference type="GO" id="GO:0000139">
    <property type="term" value="C:Golgi membrane"/>
    <property type="evidence" value="ECO:0007669"/>
    <property type="project" value="UniProtKB-SubCell"/>
</dbReference>
<keyword evidence="8 18" id="KW-0812">Transmembrane</keyword>
<dbReference type="EMBL" id="MCFJ01000012">
    <property type="protein sequence ID" value="ORY59956.1"/>
    <property type="molecule type" value="Genomic_DNA"/>
</dbReference>
<evidence type="ECO:0000256" key="5">
    <source>
        <dbReference type="ARBA" id="ARBA00005363"/>
    </source>
</evidence>
<keyword evidence="14" id="KW-0496">Mitochondrion</keyword>
<dbReference type="InterPro" id="IPR018939">
    <property type="entry name" value="Autophagy-rel_prot_27"/>
</dbReference>
<keyword evidence="10" id="KW-0653">Protein transport</keyword>
<comment type="subcellular location">
    <subcellularLocation>
        <location evidence="2">Cytoplasmic vesicle membrane</location>
        <topology evidence="2">Single-pass type I membrane protein</topology>
    </subcellularLocation>
    <subcellularLocation>
        <location evidence="4">Golgi apparatus membrane</location>
        <topology evidence="4">Single-pass type I membrane protein</topology>
    </subcellularLocation>
    <subcellularLocation>
        <location evidence="1">Mitochondrion membrane</location>
        <topology evidence="1">Single-pass membrane protein</topology>
    </subcellularLocation>
    <subcellularLocation>
        <location evidence="3">Preautophagosomal structure membrane</location>
        <topology evidence="3">Single-pass type I membrane protein</topology>
    </subcellularLocation>
</comment>
<keyword evidence="16" id="KW-1015">Disulfide bond</keyword>
<feature type="chain" id="PRO_5010998322" description="Autophagy-related protein 27" evidence="19">
    <location>
        <begin position="28"/>
        <end position="347"/>
    </location>
</feature>
<keyword evidence="7" id="KW-0813">Transport</keyword>
<dbReference type="GO" id="GO:0030659">
    <property type="term" value="C:cytoplasmic vesicle membrane"/>
    <property type="evidence" value="ECO:0007669"/>
    <property type="project" value="UniProtKB-SubCell"/>
</dbReference>
<feature type="signal peptide" evidence="19">
    <location>
        <begin position="1"/>
        <end position="27"/>
    </location>
</feature>
<keyword evidence="22" id="KW-1185">Reference proteome</keyword>
<sequence>MKFASIPMPDAAAVVLLLLVSVSPVASMLHCNQIIADGKKFDLSKLGGPHSVVVSELVAGNYHNTTFTTDICRQLKRKGTVPEGETCRNGARVCAITRLIGKGDDHEVIEKIEIAGELADYGGGHLDAVAHNLGSSDSIGDSGKEGVRITMNGGFREAYGQKRPQKAVIEFLCDKDREGTEGEWDPEDDKYEEGDDPLRIRSFGAMEDGEKDGGEGDGKPKLVQLGPANASLVFESYGAVDESSNTDVLKLTWKSKYACLDQADKDDGQASSHWGFFTWIVIIVFLGTAAYLIFGSWLNYNRYGARGWDLLPHGDTIRDVPYLMKDWTRRVLNTVQGSGSRGGYSAV</sequence>
<evidence type="ECO:0000256" key="2">
    <source>
        <dbReference type="ARBA" id="ARBA00004358"/>
    </source>
</evidence>
<dbReference type="PANTHER" id="PTHR15071:SF13">
    <property type="entry name" value="AUTOPHAGY-RELATED PROTEIN 27"/>
    <property type="match status" value="1"/>
</dbReference>
<dbReference type="InterPro" id="IPR009011">
    <property type="entry name" value="Man6P_isomerase_rcpt-bd_dom_sf"/>
</dbReference>
<evidence type="ECO:0000256" key="16">
    <source>
        <dbReference type="ARBA" id="ARBA00023157"/>
    </source>
</evidence>
<dbReference type="Pfam" id="PF09451">
    <property type="entry name" value="ATG27"/>
    <property type="match status" value="1"/>
</dbReference>
<dbReference type="GO" id="GO:0034045">
    <property type="term" value="C:phagophore assembly site membrane"/>
    <property type="evidence" value="ECO:0007669"/>
    <property type="project" value="UniProtKB-SubCell"/>
</dbReference>
<proteinExistence type="inferred from homology"/>
<dbReference type="InParanoid" id="A0A1Y2DLG7"/>
<keyword evidence="17" id="KW-0968">Cytoplasmic vesicle</keyword>
<comment type="similarity">
    <text evidence="5">Belongs to the ATG27 family.</text>
</comment>
<dbReference type="RefSeq" id="XP_040712390.1">
    <property type="nucleotide sequence ID" value="XM_040860874.1"/>
</dbReference>
<dbReference type="GO" id="GO:0015031">
    <property type="term" value="P:protein transport"/>
    <property type="evidence" value="ECO:0007669"/>
    <property type="project" value="UniProtKB-KW"/>
</dbReference>
<keyword evidence="13" id="KW-0333">Golgi apparatus</keyword>
<keyword evidence="15 18" id="KW-0472">Membrane</keyword>
<evidence type="ECO:0000256" key="9">
    <source>
        <dbReference type="ARBA" id="ARBA00022729"/>
    </source>
</evidence>
<dbReference type="GO" id="GO:0006914">
    <property type="term" value="P:autophagy"/>
    <property type="evidence" value="ECO:0007669"/>
    <property type="project" value="UniProtKB-KW"/>
</dbReference>
<evidence type="ECO:0000256" key="17">
    <source>
        <dbReference type="ARBA" id="ARBA00023329"/>
    </source>
</evidence>
<evidence type="ECO:0000256" key="14">
    <source>
        <dbReference type="ARBA" id="ARBA00023128"/>
    </source>
</evidence>
<dbReference type="SUPFAM" id="SSF50911">
    <property type="entry name" value="Mannose 6-phosphate receptor domain"/>
    <property type="match status" value="1"/>
</dbReference>
<evidence type="ECO:0000256" key="7">
    <source>
        <dbReference type="ARBA" id="ARBA00022448"/>
    </source>
</evidence>
<accession>A0A1Y2DLG7</accession>
<evidence type="ECO:0000313" key="21">
    <source>
        <dbReference type="EMBL" id="ORY59956.1"/>
    </source>
</evidence>
<evidence type="ECO:0000256" key="18">
    <source>
        <dbReference type="SAM" id="Phobius"/>
    </source>
</evidence>
<evidence type="ECO:0000256" key="11">
    <source>
        <dbReference type="ARBA" id="ARBA00022989"/>
    </source>
</evidence>
<evidence type="ECO:0000256" key="4">
    <source>
        <dbReference type="ARBA" id="ARBA00004614"/>
    </source>
</evidence>
<dbReference type="AlphaFoldDB" id="A0A1Y2DLG7"/>
<feature type="transmembrane region" description="Helical" evidence="18">
    <location>
        <begin position="274"/>
        <end position="294"/>
    </location>
</feature>
<dbReference type="GO" id="GO:0031966">
    <property type="term" value="C:mitochondrial membrane"/>
    <property type="evidence" value="ECO:0007669"/>
    <property type="project" value="UniProtKB-SubCell"/>
</dbReference>
<reference evidence="21 22" key="1">
    <citation type="submission" date="2016-07" db="EMBL/GenBank/DDBJ databases">
        <title>Pervasive Adenine N6-methylation of Active Genes in Fungi.</title>
        <authorList>
            <consortium name="DOE Joint Genome Institute"/>
            <person name="Mondo S.J."/>
            <person name="Dannebaum R.O."/>
            <person name="Kuo R.C."/>
            <person name="Labutti K."/>
            <person name="Haridas S."/>
            <person name="Kuo A."/>
            <person name="Salamov A."/>
            <person name="Ahrendt S.R."/>
            <person name="Lipzen A."/>
            <person name="Sullivan W."/>
            <person name="Andreopoulos W.B."/>
            <person name="Clum A."/>
            <person name="Lindquist E."/>
            <person name="Daum C."/>
            <person name="Ramamoorthy G.K."/>
            <person name="Gryganskyi A."/>
            <person name="Culley D."/>
            <person name="Magnuson J.K."/>
            <person name="James T.Y."/>
            <person name="O'Malley M.A."/>
            <person name="Stajich J.E."/>
            <person name="Spatafora J.W."/>
            <person name="Visel A."/>
            <person name="Grigoriev I.V."/>
        </authorList>
    </citation>
    <scope>NUCLEOTIDE SEQUENCE [LARGE SCALE GENOMIC DNA]</scope>
    <source>
        <strain evidence="21 22">CBS 129021</strain>
    </source>
</reference>
<keyword evidence="9 19" id="KW-0732">Signal</keyword>
<feature type="domain" description="MRH" evidence="20">
    <location>
        <begin position="29"/>
        <end position="261"/>
    </location>
</feature>
<organism evidence="21 22">
    <name type="scientific">Pseudomassariella vexata</name>
    <dbReference type="NCBI Taxonomy" id="1141098"/>
    <lineage>
        <taxon>Eukaryota</taxon>
        <taxon>Fungi</taxon>
        <taxon>Dikarya</taxon>
        <taxon>Ascomycota</taxon>
        <taxon>Pezizomycotina</taxon>
        <taxon>Sordariomycetes</taxon>
        <taxon>Xylariomycetidae</taxon>
        <taxon>Amphisphaeriales</taxon>
        <taxon>Pseudomassariaceae</taxon>
        <taxon>Pseudomassariella</taxon>
    </lineage>
</organism>
<evidence type="ECO:0000256" key="6">
    <source>
        <dbReference type="ARBA" id="ARBA00013776"/>
    </source>
</evidence>
<evidence type="ECO:0000256" key="3">
    <source>
        <dbReference type="ARBA" id="ARBA00004472"/>
    </source>
</evidence>
<protein>
    <recommendedName>
        <fullName evidence="6">Autophagy-related protein 27</fullName>
    </recommendedName>
</protein>
<dbReference type="PROSITE" id="PS51914">
    <property type="entry name" value="MRH"/>
    <property type="match status" value="1"/>
</dbReference>
<keyword evidence="11 18" id="KW-1133">Transmembrane helix</keyword>
<dbReference type="PANTHER" id="PTHR15071">
    <property type="entry name" value="MANNOSE-6-PHOSPHATE RECEPTOR FAMILY MEMBER"/>
    <property type="match status" value="1"/>
</dbReference>
<dbReference type="Proteomes" id="UP000193689">
    <property type="component" value="Unassembled WGS sequence"/>
</dbReference>